<evidence type="ECO:0000256" key="7">
    <source>
        <dbReference type="ARBA" id="ARBA00022737"/>
    </source>
</evidence>
<sequence>MSNPGKQHWEAVKWILRYLKGSSETCLCFSGESLEVQGYVDADLAGDIDSRKSTTGFVYTLGGTAVSWGSNLQKIVSLSTTEAEYIAVSEAAKEMVWLQGFLEELGKKNQKGTLYSDSQSAIFLAKNPAFHSRTKHIQIRYHFIRSLLDDGQLLLEKICGSKNPADMLTKGVTLEKLKLCATSVSSWTLEGDNRDCCLWDGVECDEDTGHVIGLDLSSGRLYGSLVPNSSLFRLVHLQSLNLAYNHFNYSQIPSQVSNLSRLAYLNLSASMFSGQIPSQISQLSHLSSLDLSDNYDIYSGKQFLKLESGIISLVGNLTRLQRLHLNYVNISSVVPRILASLSSLTSIHLQYCGLQGNIPVGIFKLPNLKVLDVAYNEGLTGYLSEFTWSSPLEVLNLAYTSFLGEIPTSIGNLGSLKKLDLWSCKFSGSIPSSLGNLTSLIYLEISNNSFVGKIPSSIGNLTQLTYLSLRYNLLDGEIPFPLMNLTKLTSLELGNNNLQGRIPDSIFNLKNLKYLDLASNTFSGSVEFGKFVKLKYLTILILSNNQVSVLIEDASANASLPKFQFLGLSSCNLNKFPDFVKNQDRLVCLDLSNNKIHGMVPEWIWDTSKLSLEFLCLSKNFITSLGQHPRPLPWTRLLGLDLRSNLLQGSLPIPPATISHYYISKNSLTGNISELICSLTSIQVLDLANNNLSGSLPRCMQNFGASVSVIDLQRNKFRGSIPQTWTQGTKLRIINFRQNRFQGPLPRSLAKCMMLEVADFSNNKLHDIFPSWLENLPNLKVLNLRSNNFHGQIGASKAGYKFPNLRVIDLSHNGFTGKLPLEIFGNWKPGEVANSHSLSYIQGIAIFYEKVQELLKAIDISSNRFGGEIPESIGNLRGLHFLNLSNNVLTGHIPPSLANLTELESLDLSKNNLSGEIPQQLTQLTFLGFFNVSNNLLTGPIPQGDQFGTFGNSSYEGNSGLCDRPLSKNCEDSNASPAPPSLIPADQSQESGSLFQFGYASGLVVGVTIGHIVITKKLDWFMNIFGIKQLAR</sequence>
<keyword evidence="16" id="KW-1185">Reference proteome</keyword>
<reference evidence="15" key="1">
    <citation type="submission" date="2020-12" db="EMBL/GenBank/DDBJ databases">
        <title>WGS assembly of Carya illinoinensis cv. Pawnee.</title>
        <authorList>
            <person name="Platts A."/>
            <person name="Shu S."/>
            <person name="Wright S."/>
            <person name="Barry K."/>
            <person name="Edger P."/>
            <person name="Pires J.C."/>
            <person name="Schmutz J."/>
        </authorList>
    </citation>
    <scope>NUCLEOTIDE SEQUENCE</scope>
    <source>
        <tissue evidence="15">Leaf</tissue>
    </source>
</reference>
<dbReference type="SMART" id="SM00369">
    <property type="entry name" value="LRR_TYP"/>
    <property type="match status" value="11"/>
</dbReference>
<dbReference type="InterPro" id="IPR003591">
    <property type="entry name" value="Leu-rich_rpt_typical-subtyp"/>
</dbReference>
<evidence type="ECO:0000256" key="10">
    <source>
        <dbReference type="ARBA" id="ARBA00023170"/>
    </source>
</evidence>
<evidence type="ECO:0000256" key="11">
    <source>
        <dbReference type="ARBA" id="ARBA00023180"/>
    </source>
</evidence>
<keyword evidence="7" id="KW-0677">Repeat</keyword>
<dbReference type="PANTHER" id="PTHR48061:SF12">
    <property type="entry name" value="DISEASE RESISTANCE LIKE PROTEIN"/>
    <property type="match status" value="1"/>
</dbReference>
<comment type="subcellular location">
    <subcellularLocation>
        <location evidence="1">Cell membrane</location>
        <topology evidence="1">Single-pass type I membrane protein</topology>
    </subcellularLocation>
</comment>
<dbReference type="FunFam" id="3.80.10.10:FF:000095">
    <property type="entry name" value="LRR receptor-like serine/threonine-protein kinase GSO1"/>
    <property type="match status" value="1"/>
</dbReference>
<gene>
    <name evidence="15" type="ORF">CIPAW_03G280200</name>
</gene>
<keyword evidence="3" id="KW-1003">Cell membrane</keyword>
<evidence type="ECO:0000256" key="2">
    <source>
        <dbReference type="ARBA" id="ARBA00009592"/>
    </source>
</evidence>
<comment type="similarity">
    <text evidence="2">Belongs to the RLP family.</text>
</comment>
<feature type="transmembrane region" description="Helical" evidence="13">
    <location>
        <begin position="994"/>
        <end position="1014"/>
    </location>
</feature>
<keyword evidence="11" id="KW-0325">Glycoprotein</keyword>
<dbReference type="InterPro" id="IPR046956">
    <property type="entry name" value="RLP23-like"/>
</dbReference>
<dbReference type="EMBL" id="CM031811">
    <property type="protein sequence ID" value="KAG6662977.1"/>
    <property type="molecule type" value="Genomic_DNA"/>
</dbReference>
<keyword evidence="9 13" id="KW-0472">Membrane</keyword>
<dbReference type="GO" id="GO:0005886">
    <property type="term" value="C:plasma membrane"/>
    <property type="evidence" value="ECO:0007669"/>
    <property type="project" value="UniProtKB-SubCell"/>
</dbReference>
<dbReference type="CDD" id="cd09272">
    <property type="entry name" value="RNase_HI_RT_Ty1"/>
    <property type="match status" value="1"/>
</dbReference>
<protein>
    <recommendedName>
        <fullName evidence="14">Disease resistance R13L4/SHOC-2-like LRR domain-containing protein</fullName>
    </recommendedName>
</protein>
<dbReference type="InterPro" id="IPR055414">
    <property type="entry name" value="LRR_R13L4/SHOC2-like"/>
</dbReference>
<evidence type="ECO:0000256" key="13">
    <source>
        <dbReference type="SAM" id="Phobius"/>
    </source>
</evidence>
<dbReference type="PANTHER" id="PTHR48061">
    <property type="entry name" value="LEUCINE-RICH REPEAT RECEPTOR PROTEIN KINASE EMS1-LIKE-RELATED"/>
    <property type="match status" value="1"/>
</dbReference>
<dbReference type="AlphaFoldDB" id="A0A8T1R817"/>
<evidence type="ECO:0000256" key="5">
    <source>
        <dbReference type="ARBA" id="ARBA00022692"/>
    </source>
</evidence>
<evidence type="ECO:0000256" key="9">
    <source>
        <dbReference type="ARBA" id="ARBA00023136"/>
    </source>
</evidence>
<feature type="domain" description="Disease resistance R13L4/SHOC-2-like LRR" evidence="14">
    <location>
        <begin position="434"/>
        <end position="617"/>
    </location>
</feature>
<keyword evidence="5 13" id="KW-0812">Transmembrane</keyword>
<evidence type="ECO:0000256" key="4">
    <source>
        <dbReference type="ARBA" id="ARBA00022614"/>
    </source>
</evidence>
<evidence type="ECO:0000256" key="6">
    <source>
        <dbReference type="ARBA" id="ARBA00022729"/>
    </source>
</evidence>
<evidence type="ECO:0000313" key="15">
    <source>
        <dbReference type="EMBL" id="KAG6662977.1"/>
    </source>
</evidence>
<dbReference type="Pfam" id="PF23598">
    <property type="entry name" value="LRR_14"/>
    <property type="match status" value="1"/>
</dbReference>
<organism evidence="15 16">
    <name type="scientific">Carya illinoinensis</name>
    <name type="common">Pecan</name>
    <dbReference type="NCBI Taxonomy" id="32201"/>
    <lineage>
        <taxon>Eukaryota</taxon>
        <taxon>Viridiplantae</taxon>
        <taxon>Streptophyta</taxon>
        <taxon>Embryophyta</taxon>
        <taxon>Tracheophyta</taxon>
        <taxon>Spermatophyta</taxon>
        <taxon>Magnoliopsida</taxon>
        <taxon>eudicotyledons</taxon>
        <taxon>Gunneridae</taxon>
        <taxon>Pentapetalae</taxon>
        <taxon>rosids</taxon>
        <taxon>fabids</taxon>
        <taxon>Fagales</taxon>
        <taxon>Juglandaceae</taxon>
        <taxon>Carya</taxon>
    </lineage>
</organism>
<dbReference type="Proteomes" id="UP000811609">
    <property type="component" value="Chromosome 3"/>
</dbReference>
<evidence type="ECO:0000256" key="12">
    <source>
        <dbReference type="SAM" id="MobiDB-lite"/>
    </source>
</evidence>
<name>A0A8T1R817_CARIL</name>
<accession>A0A8T1R817</accession>
<proteinExistence type="inferred from homology"/>
<keyword evidence="6" id="KW-0732">Signal</keyword>
<keyword evidence="8 13" id="KW-1133">Transmembrane helix</keyword>
<feature type="region of interest" description="Disordered" evidence="12">
    <location>
        <begin position="966"/>
        <end position="985"/>
    </location>
</feature>
<dbReference type="InterPro" id="IPR001611">
    <property type="entry name" value="Leu-rich_rpt"/>
</dbReference>
<evidence type="ECO:0000313" key="16">
    <source>
        <dbReference type="Proteomes" id="UP000811609"/>
    </source>
</evidence>
<keyword evidence="4" id="KW-0433">Leucine-rich repeat</keyword>
<evidence type="ECO:0000256" key="3">
    <source>
        <dbReference type="ARBA" id="ARBA00022475"/>
    </source>
</evidence>
<dbReference type="Pfam" id="PF00560">
    <property type="entry name" value="LRR_1"/>
    <property type="match status" value="2"/>
</dbReference>
<evidence type="ECO:0000256" key="8">
    <source>
        <dbReference type="ARBA" id="ARBA00022989"/>
    </source>
</evidence>
<comment type="caution">
    <text evidence="15">The sequence shown here is derived from an EMBL/GenBank/DDBJ whole genome shotgun (WGS) entry which is preliminary data.</text>
</comment>
<dbReference type="Pfam" id="PF13855">
    <property type="entry name" value="LRR_8"/>
    <property type="match status" value="2"/>
</dbReference>
<evidence type="ECO:0000259" key="14">
    <source>
        <dbReference type="Pfam" id="PF23598"/>
    </source>
</evidence>
<keyword evidence="10" id="KW-0675">Receptor</keyword>
<dbReference type="FunFam" id="3.80.10.10:FF:000233">
    <property type="entry name" value="Leucine-rich repeat receptor-like protein kinase TDR"/>
    <property type="match status" value="1"/>
</dbReference>
<evidence type="ECO:0000256" key="1">
    <source>
        <dbReference type="ARBA" id="ARBA00004251"/>
    </source>
</evidence>
<dbReference type="GO" id="GO:0009791">
    <property type="term" value="P:post-embryonic development"/>
    <property type="evidence" value="ECO:0007669"/>
    <property type="project" value="UniProtKB-ARBA"/>
</dbReference>